<dbReference type="SUPFAM" id="SSF47807">
    <property type="entry name" value="5' to 3' exonuclease, C-terminal subdomain"/>
    <property type="match status" value="1"/>
</dbReference>
<gene>
    <name evidence="14" type="primary">polA</name>
    <name evidence="17" type="ORF">A3H75_03120</name>
</gene>
<dbReference type="InterPro" id="IPR002421">
    <property type="entry name" value="5-3_exonuclease"/>
</dbReference>
<keyword evidence="2 14" id="KW-0808">Transferase</keyword>
<dbReference type="Gene3D" id="1.10.150.20">
    <property type="entry name" value="5' to 3' exonuclease, C-terminal subdomain"/>
    <property type="match status" value="2"/>
</dbReference>
<dbReference type="NCBIfam" id="NF004397">
    <property type="entry name" value="PRK05755.1"/>
    <property type="match status" value="1"/>
</dbReference>
<evidence type="ECO:0000256" key="2">
    <source>
        <dbReference type="ARBA" id="ARBA00022679"/>
    </source>
</evidence>
<dbReference type="GO" id="GO:0006261">
    <property type="term" value="P:DNA-templated DNA replication"/>
    <property type="evidence" value="ECO:0007669"/>
    <property type="project" value="UniProtKB-UniRule"/>
</dbReference>
<dbReference type="SUPFAM" id="SSF88723">
    <property type="entry name" value="PIN domain-like"/>
    <property type="match status" value="1"/>
</dbReference>
<evidence type="ECO:0000256" key="6">
    <source>
        <dbReference type="ARBA" id="ARBA00022763"/>
    </source>
</evidence>
<evidence type="ECO:0000256" key="5">
    <source>
        <dbReference type="ARBA" id="ARBA00022722"/>
    </source>
</evidence>
<evidence type="ECO:0000256" key="3">
    <source>
        <dbReference type="ARBA" id="ARBA00022695"/>
    </source>
</evidence>
<keyword evidence="10 14" id="KW-0238">DNA-binding</keyword>
<dbReference type="STRING" id="1802410.A3H75_03120"/>
<keyword evidence="4 14" id="KW-0235">DNA replication</keyword>
<dbReference type="InterPro" id="IPR012337">
    <property type="entry name" value="RNaseH-like_sf"/>
</dbReference>
<dbReference type="EMBL" id="MGES01000004">
    <property type="protein sequence ID" value="OGL89408.1"/>
    <property type="molecule type" value="Genomic_DNA"/>
</dbReference>
<keyword evidence="8 14" id="KW-0269">Exonuclease</keyword>
<accession>A0A1F7VGY2</accession>
<dbReference type="InterPro" id="IPR001098">
    <property type="entry name" value="DNA-dir_DNA_pol_A_palm_dom"/>
</dbReference>
<protein>
    <recommendedName>
        <fullName evidence="13 14">DNA polymerase I</fullName>
        <ecNumber evidence="13 14">2.7.7.7</ecNumber>
    </recommendedName>
</protein>
<keyword evidence="7 14" id="KW-0378">Hydrolase</keyword>
<evidence type="ECO:0000259" key="15">
    <source>
        <dbReference type="SMART" id="SM00475"/>
    </source>
</evidence>
<dbReference type="AlphaFoldDB" id="A0A1F7VGY2"/>
<dbReference type="FunFam" id="1.20.1060.10:FF:000001">
    <property type="entry name" value="DNA polymerase I"/>
    <property type="match status" value="1"/>
</dbReference>
<dbReference type="InterPro" id="IPR043502">
    <property type="entry name" value="DNA/RNA_pol_sf"/>
</dbReference>
<dbReference type="SUPFAM" id="SSF53098">
    <property type="entry name" value="Ribonuclease H-like"/>
    <property type="match status" value="1"/>
</dbReference>
<evidence type="ECO:0000256" key="14">
    <source>
        <dbReference type="RuleBase" id="RU004460"/>
    </source>
</evidence>
<dbReference type="Gene3D" id="1.20.1060.10">
    <property type="entry name" value="Taq DNA Polymerase, Chain T, domain 4"/>
    <property type="match status" value="1"/>
</dbReference>
<keyword evidence="5" id="KW-0540">Nuclease</keyword>
<dbReference type="Gene3D" id="3.30.70.370">
    <property type="match status" value="1"/>
</dbReference>
<dbReference type="InterPro" id="IPR020045">
    <property type="entry name" value="DNA_polI_H3TH"/>
</dbReference>
<evidence type="ECO:0000256" key="8">
    <source>
        <dbReference type="ARBA" id="ARBA00022839"/>
    </source>
</evidence>
<comment type="similarity">
    <text evidence="1 14">Belongs to the DNA polymerase type-A family.</text>
</comment>
<evidence type="ECO:0000256" key="13">
    <source>
        <dbReference type="NCBIfam" id="TIGR00593"/>
    </source>
</evidence>
<dbReference type="FunFam" id="1.10.150.20:FF:000003">
    <property type="entry name" value="DNA polymerase I"/>
    <property type="match status" value="1"/>
</dbReference>
<dbReference type="CDD" id="cd08637">
    <property type="entry name" value="DNA_pol_A_pol_I_C"/>
    <property type="match status" value="1"/>
</dbReference>
<dbReference type="PRINTS" id="PR00868">
    <property type="entry name" value="DNAPOLI"/>
</dbReference>
<dbReference type="PANTHER" id="PTHR10133">
    <property type="entry name" value="DNA POLYMERASE I"/>
    <property type="match status" value="1"/>
</dbReference>
<evidence type="ECO:0000256" key="1">
    <source>
        <dbReference type="ARBA" id="ARBA00007705"/>
    </source>
</evidence>
<feature type="domain" description="5'-3' exonuclease" evidence="15">
    <location>
        <begin position="6"/>
        <end position="267"/>
    </location>
</feature>
<comment type="catalytic activity">
    <reaction evidence="12 14">
        <text>DNA(n) + a 2'-deoxyribonucleoside 5'-triphosphate = DNA(n+1) + diphosphate</text>
        <dbReference type="Rhea" id="RHEA:22508"/>
        <dbReference type="Rhea" id="RHEA-COMP:17339"/>
        <dbReference type="Rhea" id="RHEA-COMP:17340"/>
        <dbReference type="ChEBI" id="CHEBI:33019"/>
        <dbReference type="ChEBI" id="CHEBI:61560"/>
        <dbReference type="ChEBI" id="CHEBI:173112"/>
        <dbReference type="EC" id="2.7.7.7"/>
    </reaction>
</comment>
<dbReference type="GO" id="GO:0006302">
    <property type="term" value="P:double-strand break repair"/>
    <property type="evidence" value="ECO:0007669"/>
    <property type="project" value="TreeGrafter"/>
</dbReference>
<evidence type="ECO:0000313" key="17">
    <source>
        <dbReference type="EMBL" id="OGL89408.1"/>
    </source>
</evidence>
<dbReference type="InterPro" id="IPR018320">
    <property type="entry name" value="DNA_polymerase_1"/>
</dbReference>
<dbReference type="SMART" id="SM00482">
    <property type="entry name" value="POLAc"/>
    <property type="match status" value="1"/>
</dbReference>
<dbReference type="Pfam" id="PF02739">
    <property type="entry name" value="5_3_exonuc_N"/>
    <property type="match status" value="1"/>
</dbReference>
<dbReference type="InterPro" id="IPR008918">
    <property type="entry name" value="HhH2"/>
</dbReference>
<evidence type="ECO:0000256" key="12">
    <source>
        <dbReference type="ARBA" id="ARBA00049244"/>
    </source>
</evidence>
<evidence type="ECO:0000256" key="4">
    <source>
        <dbReference type="ARBA" id="ARBA00022705"/>
    </source>
</evidence>
<evidence type="ECO:0000313" key="18">
    <source>
        <dbReference type="Proteomes" id="UP000176678"/>
    </source>
</evidence>
<reference evidence="17 18" key="1">
    <citation type="journal article" date="2016" name="Nat. Commun.">
        <title>Thousands of microbial genomes shed light on interconnected biogeochemical processes in an aquifer system.</title>
        <authorList>
            <person name="Anantharaman K."/>
            <person name="Brown C.T."/>
            <person name="Hug L.A."/>
            <person name="Sharon I."/>
            <person name="Castelle C.J."/>
            <person name="Probst A.J."/>
            <person name="Thomas B.C."/>
            <person name="Singh A."/>
            <person name="Wilkins M.J."/>
            <person name="Karaoz U."/>
            <person name="Brodie E.L."/>
            <person name="Williams K.H."/>
            <person name="Hubbard S.S."/>
            <person name="Banfield J.F."/>
        </authorList>
    </citation>
    <scope>NUCLEOTIDE SEQUENCE [LARGE SCALE GENOMIC DNA]</scope>
</reference>
<dbReference type="GO" id="GO:0003887">
    <property type="term" value="F:DNA-directed DNA polymerase activity"/>
    <property type="evidence" value="ECO:0007669"/>
    <property type="project" value="UniProtKB-UniRule"/>
</dbReference>
<evidence type="ECO:0000256" key="11">
    <source>
        <dbReference type="ARBA" id="ARBA00023204"/>
    </source>
</evidence>
<feature type="domain" description="DNA-directed DNA polymerase family A palm" evidence="16">
    <location>
        <begin position="642"/>
        <end position="849"/>
    </location>
</feature>
<dbReference type="CDD" id="cd09859">
    <property type="entry name" value="PIN_53EXO"/>
    <property type="match status" value="1"/>
</dbReference>
<dbReference type="GO" id="GO:0008409">
    <property type="term" value="F:5'-3' exonuclease activity"/>
    <property type="evidence" value="ECO:0007669"/>
    <property type="project" value="UniProtKB-UniRule"/>
</dbReference>
<keyword evidence="3 14" id="KW-0548">Nucleotidyltransferase</keyword>
<evidence type="ECO:0000256" key="10">
    <source>
        <dbReference type="ARBA" id="ARBA00023125"/>
    </source>
</evidence>
<dbReference type="FunFam" id="3.40.50.1010:FF:000001">
    <property type="entry name" value="DNA polymerase I"/>
    <property type="match status" value="1"/>
</dbReference>
<dbReference type="SMART" id="SM00475">
    <property type="entry name" value="53EXOc"/>
    <property type="match status" value="1"/>
</dbReference>
<keyword evidence="11 14" id="KW-0234">DNA repair</keyword>
<dbReference type="InterPro" id="IPR036397">
    <property type="entry name" value="RNaseH_sf"/>
</dbReference>
<dbReference type="Proteomes" id="UP000176678">
    <property type="component" value="Unassembled WGS sequence"/>
</dbReference>
<proteinExistence type="inferred from homology"/>
<evidence type="ECO:0000256" key="9">
    <source>
        <dbReference type="ARBA" id="ARBA00022932"/>
    </source>
</evidence>
<dbReference type="PANTHER" id="PTHR10133:SF27">
    <property type="entry name" value="DNA POLYMERASE NU"/>
    <property type="match status" value="1"/>
</dbReference>
<dbReference type="CDD" id="cd06140">
    <property type="entry name" value="DNA_polA_I_Bacillus_like_exo"/>
    <property type="match status" value="1"/>
</dbReference>
<dbReference type="EC" id="2.7.7.7" evidence="13 14"/>
<comment type="function">
    <text evidence="14">In addition to polymerase activity, this DNA polymerase exhibits 5'-3' exonuclease activity.</text>
</comment>
<sequence>MTVIKNKLVIIDGNAIIHRAYHALPPLTTKEGTIVNAVYGFASILLKVLQELKPTHLVATFDLAGSTFRDDVYKEYKATRVKADQELYDQIPLVHELVRAFDIPIFEVPSFEADDVIGTLAKKTNDTTDVIIVTGDMDALQLVDEKTSVFTLKKGITDTLTYTAKEVKDRYGLTPEQIVDYKALKGDPSDNIPGVKGIGEKGATELLQMFGSLKKVLDAATGGDERIAVGMRKKLCDGVNDARMSETLARIRTDVPLQFSLRDAAMATTDWKKVAAMFARFEFTSLIKRLPREALPGMSEEKTKKWKGAKTAVTVVRTKSDIDALLRRAHTAPVIGMQLLPDGADRITAGISAAILCVDHDGFIVPFDRCDKTQKDAIINLLQTDTIVGHDVKQLFLRTADVAGAKLFDVMVASYLLDPGSRAHDAATVIVKRLGIQLDAGQREGLFGADYEHAARELIAITSLYPDLKNELEKTGVLALFLDIEMPLVPVLARMEKHGVKIDTKALASLSKKLAERIEKITKRIHTLAGESFNIASSTQLREILYTKLKLPTFSVKKGKTGLSTAAMELEKLHTLHPIIPLIEEYRELAKLQNTYVDALPALINKTTGRIHTTFNQTVAATGRLSSSDPNLQNIPMRTELGHEIRHAFIAEKGTILVTCDYSQIELRIAAHLAHDEKMIAAFAAGQDIHAATAAAIHHVPVSEVTKEMRHVAKTINFGILFGMGAFGMAARTGLSQYEAKEFIDRYFAAFTGIKRYMDDTIAFAKKHGFVETLFGRRRYIPELKASNLQLRNAGERMAINHPVQGTEADIIKKAMIEIDEKIRREWPDDAKMLLQVHDELVFEVTEKRAKEIAPRLQEIMQDVVRLDVPIDVSVGIGKNWGEAK</sequence>
<evidence type="ECO:0000259" key="16">
    <source>
        <dbReference type="SMART" id="SM00482"/>
    </source>
</evidence>
<keyword evidence="9 14" id="KW-0239">DNA-directed DNA polymerase</keyword>
<dbReference type="InterPro" id="IPR020046">
    <property type="entry name" value="5-3_exonucl_a-hlix_arch_N"/>
</dbReference>
<dbReference type="SMART" id="SM00279">
    <property type="entry name" value="HhH2"/>
    <property type="match status" value="1"/>
</dbReference>
<dbReference type="InterPro" id="IPR002298">
    <property type="entry name" value="DNA_polymerase_A"/>
</dbReference>
<dbReference type="NCBIfam" id="TIGR00593">
    <property type="entry name" value="pola"/>
    <property type="match status" value="1"/>
</dbReference>
<keyword evidence="6 14" id="KW-0227">DNA damage</keyword>
<dbReference type="FunFam" id="1.10.150.20:FF:000002">
    <property type="entry name" value="DNA polymerase I"/>
    <property type="match status" value="1"/>
</dbReference>
<dbReference type="GO" id="GO:0003677">
    <property type="term" value="F:DNA binding"/>
    <property type="evidence" value="ECO:0007669"/>
    <property type="project" value="UniProtKB-UniRule"/>
</dbReference>
<dbReference type="Pfam" id="PF01367">
    <property type="entry name" value="5_3_exonuc"/>
    <property type="match status" value="1"/>
</dbReference>
<dbReference type="Pfam" id="PF00476">
    <property type="entry name" value="DNA_pol_A"/>
    <property type="match status" value="1"/>
</dbReference>
<evidence type="ECO:0000256" key="7">
    <source>
        <dbReference type="ARBA" id="ARBA00022801"/>
    </source>
</evidence>
<dbReference type="Gene3D" id="3.40.50.1010">
    <property type="entry name" value="5'-nuclease"/>
    <property type="match status" value="1"/>
</dbReference>
<dbReference type="Gene3D" id="3.30.420.10">
    <property type="entry name" value="Ribonuclease H-like superfamily/Ribonuclease H"/>
    <property type="match status" value="1"/>
</dbReference>
<name>A0A1F7VGY2_9BACT</name>
<dbReference type="CDD" id="cd09898">
    <property type="entry name" value="H3TH_53EXO"/>
    <property type="match status" value="1"/>
</dbReference>
<dbReference type="InterPro" id="IPR029060">
    <property type="entry name" value="PIN-like_dom_sf"/>
</dbReference>
<dbReference type="InterPro" id="IPR036279">
    <property type="entry name" value="5-3_exonuclease_C_sf"/>
</dbReference>
<dbReference type="SUPFAM" id="SSF56672">
    <property type="entry name" value="DNA/RNA polymerases"/>
    <property type="match status" value="1"/>
</dbReference>
<comment type="caution">
    <text evidence="17">The sequence shown here is derived from an EMBL/GenBank/DDBJ whole genome shotgun (WGS) entry which is preliminary data.</text>
</comment>
<organism evidence="17 18">
    <name type="scientific">Candidatus Uhrbacteria bacterium RIFCSPLOWO2_02_FULL_51_9</name>
    <dbReference type="NCBI Taxonomy" id="1802410"/>
    <lineage>
        <taxon>Bacteria</taxon>
        <taxon>Candidatus Uhriibacteriota</taxon>
    </lineage>
</organism>